<organism evidence="1 2">
    <name type="scientific">Hypoxylon rubiginosum</name>
    <dbReference type="NCBI Taxonomy" id="110542"/>
    <lineage>
        <taxon>Eukaryota</taxon>
        <taxon>Fungi</taxon>
        <taxon>Dikarya</taxon>
        <taxon>Ascomycota</taxon>
        <taxon>Pezizomycotina</taxon>
        <taxon>Sordariomycetes</taxon>
        <taxon>Xylariomycetidae</taxon>
        <taxon>Xylariales</taxon>
        <taxon>Hypoxylaceae</taxon>
        <taxon>Hypoxylon</taxon>
    </lineage>
</organism>
<comment type="caution">
    <text evidence="1">The sequence shown here is derived from an EMBL/GenBank/DDBJ whole genome shotgun (WGS) entry which is preliminary data.</text>
</comment>
<sequence>MQKQKVNSRGNYTYSMCSCLGLICLTLTTRARSLPVLKDRDFSTRAIAALDVGTLSLAIKIPPYPSHESIILVSNSCQRAYDSFLLQEKYNSSGSYVGLRLFRSPGCDPGNKKNKNPHPVPTDEKPSVTHTVKKSHEYAYMDQCTKKKENVQVPSVL</sequence>
<dbReference type="EMBL" id="MU394312">
    <property type="protein sequence ID" value="KAI6086759.1"/>
    <property type="molecule type" value="Genomic_DNA"/>
</dbReference>
<proteinExistence type="predicted"/>
<protein>
    <submittedName>
        <fullName evidence="1">Uncharacterized protein</fullName>
    </submittedName>
</protein>
<reference evidence="1 2" key="1">
    <citation type="journal article" date="2022" name="New Phytol.">
        <title>Ecological generalism drives hyperdiversity of secondary metabolite gene clusters in xylarialean endophytes.</title>
        <authorList>
            <person name="Franco M.E.E."/>
            <person name="Wisecaver J.H."/>
            <person name="Arnold A.E."/>
            <person name="Ju Y.M."/>
            <person name="Slot J.C."/>
            <person name="Ahrendt S."/>
            <person name="Moore L.P."/>
            <person name="Eastman K.E."/>
            <person name="Scott K."/>
            <person name="Konkel Z."/>
            <person name="Mondo S.J."/>
            <person name="Kuo A."/>
            <person name="Hayes R.D."/>
            <person name="Haridas S."/>
            <person name="Andreopoulos B."/>
            <person name="Riley R."/>
            <person name="LaButti K."/>
            <person name="Pangilinan J."/>
            <person name="Lipzen A."/>
            <person name="Amirebrahimi M."/>
            <person name="Yan J."/>
            <person name="Adam C."/>
            <person name="Keymanesh K."/>
            <person name="Ng V."/>
            <person name="Louie K."/>
            <person name="Northen T."/>
            <person name="Drula E."/>
            <person name="Henrissat B."/>
            <person name="Hsieh H.M."/>
            <person name="Youens-Clark K."/>
            <person name="Lutzoni F."/>
            <person name="Miadlikowska J."/>
            <person name="Eastwood D.C."/>
            <person name="Hamelin R.C."/>
            <person name="Grigoriev I.V."/>
            <person name="U'Ren J.M."/>
        </authorList>
    </citation>
    <scope>NUCLEOTIDE SEQUENCE [LARGE SCALE GENOMIC DNA]</scope>
    <source>
        <strain evidence="1 2">ER1909</strain>
    </source>
</reference>
<evidence type="ECO:0000313" key="1">
    <source>
        <dbReference type="EMBL" id="KAI6086759.1"/>
    </source>
</evidence>
<gene>
    <name evidence="1" type="ORF">F4821DRAFT_237397</name>
</gene>
<dbReference type="Proteomes" id="UP001497680">
    <property type="component" value="Unassembled WGS sequence"/>
</dbReference>
<accession>A0ACC0D272</accession>
<name>A0ACC0D272_9PEZI</name>
<keyword evidence="2" id="KW-1185">Reference proteome</keyword>
<evidence type="ECO:0000313" key="2">
    <source>
        <dbReference type="Proteomes" id="UP001497680"/>
    </source>
</evidence>